<evidence type="ECO:0000256" key="8">
    <source>
        <dbReference type="ARBA" id="ARBA00023229"/>
    </source>
</evidence>
<sequence>MVEEKVVLVDKSGNQIGLMPKLEAHQKGILHRAFSIFLFNSENQILLQKRSLIKYHSGGLWTNTCCSHPRDGEDIIDAGKRRLYEEMGIKTELKKEFEFTYNAVLENGLTEHEFDHVLIGNFNGTPILNKDEVEDWKWMSLEEIEKDINENKEDYTVWFVIAFDYFYKNFKN</sequence>
<reference evidence="11" key="1">
    <citation type="submission" date="2018-05" db="EMBL/GenBank/DDBJ databases">
        <authorList>
            <person name="Lanie J.A."/>
            <person name="Ng W.-L."/>
            <person name="Kazmierczak K.M."/>
            <person name="Andrzejewski T.M."/>
            <person name="Davidsen T.M."/>
            <person name="Wayne K.J."/>
            <person name="Tettelin H."/>
            <person name="Glass J.I."/>
            <person name="Rusch D."/>
            <person name="Podicherti R."/>
            <person name="Tsui H.-C.T."/>
            <person name="Winkler M.E."/>
        </authorList>
    </citation>
    <scope>NUCLEOTIDE SEQUENCE</scope>
</reference>
<feature type="domain" description="Nudix hydrolase" evidence="10">
    <location>
        <begin position="29"/>
        <end position="161"/>
    </location>
</feature>
<keyword evidence="7" id="KW-0464">Manganese</keyword>
<gene>
    <name evidence="11" type="ORF">METZ01_LOCUS23431</name>
</gene>
<keyword evidence="4" id="KW-0963">Cytoplasm</keyword>
<evidence type="ECO:0000313" key="11">
    <source>
        <dbReference type="EMBL" id="SUZ70577.1"/>
    </source>
</evidence>
<comment type="pathway">
    <text evidence="1">Isoprenoid biosynthesis; dimethylallyl diphosphate biosynthesis; dimethylallyl diphosphate from isopentenyl diphosphate: step 1/1.</text>
</comment>
<name>A0A381PX17_9ZZZZ</name>
<keyword evidence="8" id="KW-0414">Isoprene biosynthesis</keyword>
<dbReference type="NCBIfam" id="TIGR02150">
    <property type="entry name" value="IPP_isom_1"/>
    <property type="match status" value="1"/>
</dbReference>
<dbReference type="InterPro" id="IPR011876">
    <property type="entry name" value="IsopentenylPP_isomerase_typ1"/>
</dbReference>
<dbReference type="CDD" id="cd02885">
    <property type="entry name" value="NUDIX_IPP_Isomerase"/>
    <property type="match status" value="1"/>
</dbReference>
<evidence type="ECO:0000256" key="5">
    <source>
        <dbReference type="ARBA" id="ARBA00022723"/>
    </source>
</evidence>
<dbReference type="PANTHER" id="PTHR10885:SF0">
    <property type="entry name" value="ISOPENTENYL-DIPHOSPHATE DELTA-ISOMERASE"/>
    <property type="match status" value="1"/>
</dbReference>
<keyword evidence="6" id="KW-0460">Magnesium</keyword>
<keyword evidence="5" id="KW-0479">Metal-binding</keyword>
<comment type="similarity">
    <text evidence="2">Belongs to the IPP isomerase type 1 family.</text>
</comment>
<dbReference type="PANTHER" id="PTHR10885">
    <property type="entry name" value="ISOPENTENYL-DIPHOSPHATE DELTA-ISOMERASE"/>
    <property type="match status" value="1"/>
</dbReference>
<dbReference type="NCBIfam" id="NF002995">
    <property type="entry name" value="PRK03759.1"/>
    <property type="match status" value="1"/>
</dbReference>
<organism evidence="11">
    <name type="scientific">marine metagenome</name>
    <dbReference type="NCBI Taxonomy" id="408172"/>
    <lineage>
        <taxon>unclassified sequences</taxon>
        <taxon>metagenomes</taxon>
        <taxon>ecological metagenomes</taxon>
    </lineage>
</organism>
<dbReference type="HAMAP" id="MF_00202">
    <property type="entry name" value="Idi"/>
    <property type="match status" value="1"/>
</dbReference>
<keyword evidence="9" id="KW-0413">Isomerase</keyword>
<dbReference type="Pfam" id="PF00293">
    <property type="entry name" value="NUDIX"/>
    <property type="match status" value="1"/>
</dbReference>
<proteinExistence type="inferred from homology"/>
<dbReference type="InterPro" id="IPR000086">
    <property type="entry name" value="NUDIX_hydrolase_dom"/>
</dbReference>
<dbReference type="EMBL" id="UINC01001094">
    <property type="protein sequence ID" value="SUZ70577.1"/>
    <property type="molecule type" value="Genomic_DNA"/>
</dbReference>
<dbReference type="UniPathway" id="UPA00059">
    <property type="reaction ID" value="UER00104"/>
</dbReference>
<dbReference type="InterPro" id="IPR056375">
    <property type="entry name" value="Idi_bact"/>
</dbReference>
<dbReference type="PIRSF" id="PIRSF018427">
    <property type="entry name" value="Isopntndiph_ism"/>
    <property type="match status" value="1"/>
</dbReference>
<evidence type="ECO:0000256" key="4">
    <source>
        <dbReference type="ARBA" id="ARBA00022490"/>
    </source>
</evidence>
<dbReference type="InterPro" id="IPR015797">
    <property type="entry name" value="NUDIX_hydrolase-like_dom_sf"/>
</dbReference>
<dbReference type="GO" id="GO:0046872">
    <property type="term" value="F:metal ion binding"/>
    <property type="evidence" value="ECO:0007669"/>
    <property type="project" value="UniProtKB-KW"/>
</dbReference>
<dbReference type="GO" id="GO:0009240">
    <property type="term" value="P:isopentenyl diphosphate biosynthetic process"/>
    <property type="evidence" value="ECO:0007669"/>
    <property type="project" value="TreeGrafter"/>
</dbReference>
<evidence type="ECO:0000256" key="1">
    <source>
        <dbReference type="ARBA" id="ARBA00004826"/>
    </source>
</evidence>
<protein>
    <recommendedName>
        <fullName evidence="3">isopentenyl-diphosphate Delta-isomerase</fullName>
        <ecNumber evidence="3">5.3.3.2</ecNumber>
    </recommendedName>
</protein>
<dbReference type="GO" id="GO:0005737">
    <property type="term" value="C:cytoplasm"/>
    <property type="evidence" value="ECO:0007669"/>
    <property type="project" value="TreeGrafter"/>
</dbReference>
<dbReference type="Gene3D" id="3.90.79.10">
    <property type="entry name" value="Nucleoside Triphosphate Pyrophosphohydrolase"/>
    <property type="match status" value="1"/>
</dbReference>
<evidence type="ECO:0000256" key="6">
    <source>
        <dbReference type="ARBA" id="ARBA00022842"/>
    </source>
</evidence>
<dbReference type="EC" id="5.3.3.2" evidence="3"/>
<dbReference type="GO" id="GO:0050992">
    <property type="term" value="P:dimethylallyl diphosphate biosynthetic process"/>
    <property type="evidence" value="ECO:0007669"/>
    <property type="project" value="UniProtKB-UniPathway"/>
</dbReference>
<dbReference type="PROSITE" id="PS51462">
    <property type="entry name" value="NUDIX"/>
    <property type="match status" value="1"/>
</dbReference>
<evidence type="ECO:0000259" key="10">
    <source>
        <dbReference type="PROSITE" id="PS51462"/>
    </source>
</evidence>
<evidence type="ECO:0000256" key="9">
    <source>
        <dbReference type="ARBA" id="ARBA00023235"/>
    </source>
</evidence>
<evidence type="ECO:0000256" key="7">
    <source>
        <dbReference type="ARBA" id="ARBA00023211"/>
    </source>
</evidence>
<evidence type="ECO:0000256" key="2">
    <source>
        <dbReference type="ARBA" id="ARBA00007579"/>
    </source>
</evidence>
<accession>A0A381PX17</accession>
<dbReference type="SUPFAM" id="SSF55811">
    <property type="entry name" value="Nudix"/>
    <property type="match status" value="1"/>
</dbReference>
<evidence type="ECO:0000256" key="3">
    <source>
        <dbReference type="ARBA" id="ARBA00012057"/>
    </source>
</evidence>
<dbReference type="GO" id="GO:0004452">
    <property type="term" value="F:isopentenyl-diphosphate delta-isomerase activity"/>
    <property type="evidence" value="ECO:0007669"/>
    <property type="project" value="UniProtKB-EC"/>
</dbReference>
<dbReference type="AlphaFoldDB" id="A0A381PX17"/>